<dbReference type="GO" id="GO:0016705">
    <property type="term" value="F:oxidoreductase activity, acting on paired donors, with incorporation or reduction of molecular oxygen"/>
    <property type="evidence" value="ECO:0007669"/>
    <property type="project" value="InterPro"/>
</dbReference>
<protein>
    <recommendedName>
        <fullName evidence="16">Cytochrome P450 86A1</fullName>
    </recommendedName>
</protein>
<evidence type="ECO:0000256" key="6">
    <source>
        <dbReference type="ARBA" id="ARBA00022723"/>
    </source>
</evidence>
<evidence type="ECO:0000256" key="9">
    <source>
        <dbReference type="ARBA" id="ARBA00023004"/>
    </source>
</evidence>
<dbReference type="InterPro" id="IPR017972">
    <property type="entry name" value="Cyt_P450_CS"/>
</dbReference>
<name>A0AAN9NFM2_PHACN</name>
<keyword evidence="10 13" id="KW-0503">Monooxygenase</keyword>
<keyword evidence="7" id="KW-1133">Transmembrane helix</keyword>
<evidence type="ECO:0000256" key="10">
    <source>
        <dbReference type="ARBA" id="ARBA00023033"/>
    </source>
</evidence>
<dbReference type="GO" id="GO:0016020">
    <property type="term" value="C:membrane"/>
    <property type="evidence" value="ECO:0007669"/>
    <property type="project" value="UniProtKB-SubCell"/>
</dbReference>
<sequence length="522" mass="59297">MQMDNLSLFLTLTVTLSAYLLWFLLLARTLTGPKPFPFLGTLPQLFHNRHRVHDWISANLRAAGSSATYQTCIIPIPFLARRQGFYTVTCNPKNLEHVLRTRFDNYPKGPRWHAAFHDLLGNGIFNSDGDTWLMQRKTAALEFTTRTLKHAMSRWVNRSIKNRLWCIMEKAEKDNVSVDLQDLLLRLTFDNICGLTLGNDPETLSPELPGNPFSVAFDTATEATMHRFLYPGIVWRFQKLLCIGSEKRLKESLRVVETYMNDAVADRRETPSDDLLSRFMKKRDAAGNPFSAEALQRIVLNFVLAGRDTSSVALTWFFWLLINHPHVEEKIMNEITTVFADTRGGDRRRWTEDPLDFGEADRLVYLKAALAETLRLYPSVPQDFKQAVADDVLPDGTVVPAGSTVTYSIYSAGRVETIWGEDCMDFKPERWLSVRGDRFEPPKDGFKFVAFNAGPRTCLGKDLAYLQMKSVAAAVLLRYRLSLVPGHRVEQKMSLTLFMKNGLKVFLHPRKLQGGPGVPTSS</sequence>
<comment type="similarity">
    <text evidence="3 13">Belongs to the cytochrome P450 family.</text>
</comment>
<dbReference type="Pfam" id="PF00067">
    <property type="entry name" value="p450"/>
    <property type="match status" value="1"/>
</dbReference>
<comment type="caution">
    <text evidence="14">The sequence shown here is derived from an EMBL/GenBank/DDBJ whole genome shotgun (WGS) entry which is preliminary data.</text>
</comment>
<dbReference type="FunFam" id="1.10.630.10:FF:000044">
    <property type="entry name" value="Cytochrome P450"/>
    <property type="match status" value="1"/>
</dbReference>
<proteinExistence type="inferred from homology"/>
<feature type="binding site" description="axial binding residue" evidence="12">
    <location>
        <position position="458"/>
    </location>
    <ligand>
        <name>heme</name>
        <dbReference type="ChEBI" id="CHEBI:30413"/>
    </ligand>
    <ligandPart>
        <name>Fe</name>
        <dbReference type="ChEBI" id="CHEBI:18248"/>
    </ligandPart>
</feature>
<evidence type="ECO:0000256" key="2">
    <source>
        <dbReference type="ARBA" id="ARBA00004167"/>
    </source>
</evidence>
<evidence type="ECO:0000313" key="14">
    <source>
        <dbReference type="EMBL" id="KAK7372076.1"/>
    </source>
</evidence>
<evidence type="ECO:0000256" key="3">
    <source>
        <dbReference type="ARBA" id="ARBA00010617"/>
    </source>
</evidence>
<dbReference type="GO" id="GO:0005506">
    <property type="term" value="F:iron ion binding"/>
    <property type="evidence" value="ECO:0007669"/>
    <property type="project" value="InterPro"/>
</dbReference>
<dbReference type="PRINTS" id="PR00463">
    <property type="entry name" value="EP450I"/>
</dbReference>
<dbReference type="AlphaFoldDB" id="A0AAN9NFM2"/>
<dbReference type="PANTHER" id="PTHR24296">
    <property type="entry name" value="CYTOCHROME P450"/>
    <property type="match status" value="1"/>
</dbReference>
<dbReference type="GO" id="GO:0020037">
    <property type="term" value="F:heme binding"/>
    <property type="evidence" value="ECO:0007669"/>
    <property type="project" value="InterPro"/>
</dbReference>
<keyword evidence="5" id="KW-0812">Transmembrane</keyword>
<dbReference type="Gene3D" id="1.10.630.10">
    <property type="entry name" value="Cytochrome P450"/>
    <property type="match status" value="1"/>
</dbReference>
<gene>
    <name evidence="14" type="ORF">VNO80_05445</name>
</gene>
<dbReference type="GO" id="GO:0006629">
    <property type="term" value="P:lipid metabolic process"/>
    <property type="evidence" value="ECO:0007669"/>
    <property type="project" value="UniProtKB-ARBA"/>
</dbReference>
<dbReference type="EMBL" id="JAYMYR010000003">
    <property type="protein sequence ID" value="KAK7372076.1"/>
    <property type="molecule type" value="Genomic_DNA"/>
</dbReference>
<dbReference type="GO" id="GO:0004497">
    <property type="term" value="F:monooxygenase activity"/>
    <property type="evidence" value="ECO:0007669"/>
    <property type="project" value="UniProtKB-KW"/>
</dbReference>
<evidence type="ECO:0000256" key="11">
    <source>
        <dbReference type="ARBA" id="ARBA00023136"/>
    </source>
</evidence>
<comment type="cofactor">
    <cofactor evidence="1 12">
        <name>heme</name>
        <dbReference type="ChEBI" id="CHEBI:30413"/>
    </cofactor>
</comment>
<keyword evidence="4 12" id="KW-0349">Heme</keyword>
<dbReference type="CDD" id="cd11064">
    <property type="entry name" value="CYP86A"/>
    <property type="match status" value="1"/>
</dbReference>
<reference evidence="14 15" key="1">
    <citation type="submission" date="2024-01" db="EMBL/GenBank/DDBJ databases">
        <title>The genomes of 5 underutilized Papilionoideae crops provide insights into root nodulation and disease resistanc.</title>
        <authorList>
            <person name="Jiang F."/>
        </authorList>
    </citation>
    <scope>NUCLEOTIDE SEQUENCE [LARGE SCALE GENOMIC DNA]</scope>
    <source>
        <strain evidence="14">JINMINGXINNONG_FW02</strain>
        <tissue evidence="14">Leaves</tissue>
    </source>
</reference>
<evidence type="ECO:0000313" key="15">
    <source>
        <dbReference type="Proteomes" id="UP001374584"/>
    </source>
</evidence>
<evidence type="ECO:0000256" key="5">
    <source>
        <dbReference type="ARBA" id="ARBA00022692"/>
    </source>
</evidence>
<dbReference type="SUPFAM" id="SSF48264">
    <property type="entry name" value="Cytochrome P450"/>
    <property type="match status" value="1"/>
</dbReference>
<evidence type="ECO:0000256" key="8">
    <source>
        <dbReference type="ARBA" id="ARBA00023002"/>
    </source>
</evidence>
<evidence type="ECO:0000256" key="7">
    <source>
        <dbReference type="ARBA" id="ARBA00022989"/>
    </source>
</evidence>
<accession>A0AAN9NFM2</accession>
<dbReference type="Proteomes" id="UP001374584">
    <property type="component" value="Unassembled WGS sequence"/>
</dbReference>
<dbReference type="InterPro" id="IPR036396">
    <property type="entry name" value="Cyt_P450_sf"/>
</dbReference>
<comment type="subcellular location">
    <subcellularLocation>
        <location evidence="2">Membrane</location>
        <topology evidence="2">Single-pass membrane protein</topology>
    </subcellularLocation>
</comment>
<dbReference type="PROSITE" id="PS00086">
    <property type="entry name" value="CYTOCHROME_P450"/>
    <property type="match status" value="1"/>
</dbReference>
<evidence type="ECO:0000256" key="1">
    <source>
        <dbReference type="ARBA" id="ARBA00001971"/>
    </source>
</evidence>
<keyword evidence="11" id="KW-0472">Membrane</keyword>
<keyword evidence="9 12" id="KW-0408">Iron</keyword>
<dbReference type="InterPro" id="IPR002401">
    <property type="entry name" value="Cyt_P450_E_grp-I"/>
</dbReference>
<keyword evidence="15" id="KW-1185">Reference proteome</keyword>
<evidence type="ECO:0008006" key="16">
    <source>
        <dbReference type="Google" id="ProtNLM"/>
    </source>
</evidence>
<evidence type="ECO:0000256" key="12">
    <source>
        <dbReference type="PIRSR" id="PIRSR602401-1"/>
    </source>
</evidence>
<keyword evidence="6 12" id="KW-0479">Metal-binding</keyword>
<evidence type="ECO:0000256" key="13">
    <source>
        <dbReference type="RuleBase" id="RU000461"/>
    </source>
</evidence>
<dbReference type="PRINTS" id="PR00385">
    <property type="entry name" value="P450"/>
</dbReference>
<organism evidence="14 15">
    <name type="scientific">Phaseolus coccineus</name>
    <name type="common">Scarlet runner bean</name>
    <name type="synonym">Phaseolus multiflorus</name>
    <dbReference type="NCBI Taxonomy" id="3886"/>
    <lineage>
        <taxon>Eukaryota</taxon>
        <taxon>Viridiplantae</taxon>
        <taxon>Streptophyta</taxon>
        <taxon>Embryophyta</taxon>
        <taxon>Tracheophyta</taxon>
        <taxon>Spermatophyta</taxon>
        <taxon>Magnoliopsida</taxon>
        <taxon>eudicotyledons</taxon>
        <taxon>Gunneridae</taxon>
        <taxon>Pentapetalae</taxon>
        <taxon>rosids</taxon>
        <taxon>fabids</taxon>
        <taxon>Fabales</taxon>
        <taxon>Fabaceae</taxon>
        <taxon>Papilionoideae</taxon>
        <taxon>50 kb inversion clade</taxon>
        <taxon>NPAAA clade</taxon>
        <taxon>indigoferoid/millettioid clade</taxon>
        <taxon>Phaseoleae</taxon>
        <taxon>Phaseolus</taxon>
    </lineage>
</organism>
<evidence type="ECO:0000256" key="4">
    <source>
        <dbReference type="ARBA" id="ARBA00022617"/>
    </source>
</evidence>
<keyword evidence="8 13" id="KW-0560">Oxidoreductase</keyword>
<dbReference type="InterPro" id="IPR001128">
    <property type="entry name" value="Cyt_P450"/>
</dbReference>